<dbReference type="Gene3D" id="2.60.120.260">
    <property type="entry name" value="Galactose-binding domain-like"/>
    <property type="match status" value="1"/>
</dbReference>
<name>A0ABR2IZ39_9EUKA</name>
<evidence type="ECO:0000256" key="1">
    <source>
        <dbReference type="SAM" id="Coils"/>
    </source>
</evidence>
<accession>A0ABR2IZ39</accession>
<dbReference type="EMBL" id="JAPFFF010000014">
    <property type="protein sequence ID" value="KAK8870903.1"/>
    <property type="molecule type" value="Genomic_DNA"/>
</dbReference>
<keyword evidence="1" id="KW-0175">Coiled coil</keyword>
<gene>
    <name evidence="2" type="ORF">M9Y10_008815</name>
</gene>
<sequence>MSEEYILILNDQEIKFHFNSKWVPKLGESISDSLISSKKYFIKSKVSRANFDIFLDFLNEKIGYPSIDPNNYYDYYQLSKEFNDILENYLSKREFDEFCKISMLENAKTNENIDKQLCILYISENLDYYLQYQPNNLSKIPYQTLYNIFRHEKRILNNHENAYQFIKQILNESNANGDEMKKSICVLIGTLDGNKLNEESLKESISMKEEHFGFVPKINSTIFNSFNDIVSNLKDQLLGQQIQIFNDIKVYFDSKIDSIQSNNQNVTKEITETKNLVTNLSERIQSIENNIQLILNHNNDTQNKIQSIVRQIDDLKNNQNQTLQKCEKNIQQISDKIIGIESNINQISNTNNGIQNKMQDMANQVNEIKDKSTQIYQKCDSTHNSIQQIPGKITNIENNMNQISNRNSEMQNMVNQINEIKDKSTQIYQKCDSTHNSIQQIPGKITNIENNIRQISNSNTEIQNKMQDMKNQVNEIKDKNVQIYQKCDNANNSIQQIPSKISGIESDAKKIFNKVSETLDISIARFGLFRGIIHQMTEECGGNVSDKGRVNVTSSSFLFGNPKNAVDLDDNQTCFVSRNQTNSWLKYDFIYRKVRPSVYSIRSRNKPKGDHHPMNWVIEGSNTDSNDWTILDTRNNVTSLDDSCASQFFSIQKADTFYRYIRIRQTGPNSANHNYLIISALEYFGSIQ</sequence>
<feature type="coiled-coil region" evidence="1">
    <location>
        <begin position="256"/>
        <end position="486"/>
    </location>
</feature>
<dbReference type="Gene3D" id="1.20.5.170">
    <property type="match status" value="2"/>
</dbReference>
<keyword evidence="3" id="KW-1185">Reference proteome</keyword>
<comment type="caution">
    <text evidence="2">The sequence shown here is derived from an EMBL/GenBank/DDBJ whole genome shotgun (WGS) entry which is preliminary data.</text>
</comment>
<evidence type="ECO:0008006" key="4">
    <source>
        <dbReference type="Google" id="ProtNLM"/>
    </source>
</evidence>
<dbReference type="PANTHER" id="PTHR43977">
    <property type="entry name" value="STRUCTURAL MAINTENANCE OF CHROMOSOMES PROTEIN 3"/>
    <property type="match status" value="1"/>
</dbReference>
<evidence type="ECO:0000313" key="3">
    <source>
        <dbReference type="Proteomes" id="UP001470230"/>
    </source>
</evidence>
<dbReference type="Proteomes" id="UP001470230">
    <property type="component" value="Unassembled WGS sequence"/>
</dbReference>
<dbReference type="SUPFAM" id="SSF49785">
    <property type="entry name" value="Galactose-binding domain-like"/>
    <property type="match status" value="1"/>
</dbReference>
<dbReference type="SUPFAM" id="SSF58104">
    <property type="entry name" value="Methyl-accepting chemotaxis protein (MCP) signaling domain"/>
    <property type="match status" value="1"/>
</dbReference>
<evidence type="ECO:0000313" key="2">
    <source>
        <dbReference type="EMBL" id="KAK8870903.1"/>
    </source>
</evidence>
<proteinExistence type="predicted"/>
<reference evidence="2 3" key="1">
    <citation type="submission" date="2024-04" db="EMBL/GenBank/DDBJ databases">
        <title>Tritrichomonas musculus Genome.</title>
        <authorList>
            <person name="Alves-Ferreira E."/>
            <person name="Grigg M."/>
            <person name="Lorenzi H."/>
            <person name="Galac M."/>
        </authorList>
    </citation>
    <scope>NUCLEOTIDE SEQUENCE [LARGE SCALE GENOMIC DNA]</scope>
    <source>
        <strain evidence="2 3">EAF2021</strain>
    </source>
</reference>
<organism evidence="2 3">
    <name type="scientific">Tritrichomonas musculus</name>
    <dbReference type="NCBI Taxonomy" id="1915356"/>
    <lineage>
        <taxon>Eukaryota</taxon>
        <taxon>Metamonada</taxon>
        <taxon>Parabasalia</taxon>
        <taxon>Tritrichomonadida</taxon>
        <taxon>Tritrichomonadidae</taxon>
        <taxon>Tritrichomonas</taxon>
    </lineage>
</organism>
<dbReference type="InterPro" id="IPR008979">
    <property type="entry name" value="Galactose-bd-like_sf"/>
</dbReference>
<protein>
    <recommendedName>
        <fullName evidence="4">F5/8 type C domain-containing protein</fullName>
    </recommendedName>
</protein>